<protein>
    <submittedName>
        <fullName evidence="3">Transmembrane acyltransferase</fullName>
    </submittedName>
</protein>
<keyword evidence="1" id="KW-1133">Transmembrane helix</keyword>
<dbReference type="InterPro" id="IPR050879">
    <property type="entry name" value="Acyltransferase_3"/>
</dbReference>
<dbReference type="HOGENOM" id="CLU_005679_1_4_10"/>
<feature type="transmembrane region" description="Helical" evidence="1">
    <location>
        <begin position="275"/>
        <end position="293"/>
    </location>
</feature>
<dbReference type="EMBL" id="AAXU02000001">
    <property type="protein sequence ID" value="EAZ79811.1"/>
    <property type="molecule type" value="Genomic_DNA"/>
</dbReference>
<organism evidence="3 4">
    <name type="scientific">Algoriphagus machipongonensis</name>
    <dbReference type="NCBI Taxonomy" id="388413"/>
    <lineage>
        <taxon>Bacteria</taxon>
        <taxon>Pseudomonadati</taxon>
        <taxon>Bacteroidota</taxon>
        <taxon>Cytophagia</taxon>
        <taxon>Cytophagales</taxon>
        <taxon>Cyclobacteriaceae</taxon>
        <taxon>Algoriphagus</taxon>
    </lineage>
</organism>
<dbReference type="STRING" id="388413.ALPR1_09303"/>
<feature type="transmembrane region" description="Helical" evidence="1">
    <location>
        <begin position="223"/>
        <end position="241"/>
    </location>
</feature>
<dbReference type="GO" id="GO:0000271">
    <property type="term" value="P:polysaccharide biosynthetic process"/>
    <property type="evidence" value="ECO:0007669"/>
    <property type="project" value="TreeGrafter"/>
</dbReference>
<dbReference type="RefSeq" id="WP_008200055.1">
    <property type="nucleotide sequence ID" value="NZ_CM001023.1"/>
</dbReference>
<evidence type="ECO:0000313" key="3">
    <source>
        <dbReference type="EMBL" id="EAZ79811.1"/>
    </source>
</evidence>
<evidence type="ECO:0000259" key="2">
    <source>
        <dbReference type="Pfam" id="PF01757"/>
    </source>
</evidence>
<dbReference type="OrthoDB" id="290051at2"/>
<dbReference type="PANTHER" id="PTHR23028">
    <property type="entry name" value="ACETYLTRANSFERASE"/>
    <property type="match status" value="1"/>
</dbReference>
<keyword evidence="1 3" id="KW-0812">Transmembrane</keyword>
<feature type="transmembrane region" description="Helical" evidence="1">
    <location>
        <begin position="194"/>
        <end position="211"/>
    </location>
</feature>
<proteinExistence type="predicted"/>
<dbReference type="eggNOG" id="COG1835">
    <property type="taxonomic scope" value="Bacteria"/>
</dbReference>
<feature type="transmembrane region" description="Helical" evidence="1">
    <location>
        <begin position="24"/>
        <end position="42"/>
    </location>
</feature>
<dbReference type="Proteomes" id="UP000003919">
    <property type="component" value="Chromosome"/>
</dbReference>
<evidence type="ECO:0000313" key="4">
    <source>
        <dbReference type="Proteomes" id="UP000003919"/>
    </source>
</evidence>
<keyword evidence="4" id="KW-1185">Reference proteome</keyword>
<comment type="caution">
    <text evidence="3">The sequence shown here is derived from an EMBL/GenBank/DDBJ whole genome shotgun (WGS) entry which is preliminary data.</text>
</comment>
<dbReference type="GO" id="GO:0016747">
    <property type="term" value="F:acyltransferase activity, transferring groups other than amino-acyl groups"/>
    <property type="evidence" value="ECO:0007669"/>
    <property type="project" value="InterPro"/>
</dbReference>
<feature type="transmembrane region" description="Helical" evidence="1">
    <location>
        <begin position="305"/>
        <end position="329"/>
    </location>
</feature>
<sequence>MNKRLIQLFQRNTSSPNFIPEIDGLRFFAIMTVVVFHFHFLFAKEIAPLVQINLPEAHFWQLGWWFVRLDLGVKVFFGISGFILSIPFLNHYWFGGRKIQLKKYFWRRLTRLEPPFIIALTGLFIVHILVLNESFEELFPNFVASIFYVHEIIFNEYSLINPVTWSLETEVQFYILIPLIALITLGNKNKITGILTLLALFVASLFFKNFVLTHHPYGLGTNILVFLSHFLIGTFFAILFLSRKEWVMKKSMIFDLIGIISFFGLFLYYKPQAQILNNFMFNFCLFWAFVGVFKGIFINKIFRLPVIYLIGGMCYTIYLLHLAYFYLFVKVAHALIISDNYLINLVFQFSLAFVSLMVICALFYLAIEKPCMDKDWPKKLGLKLRLISK</sequence>
<keyword evidence="3" id="KW-0808">Transferase</keyword>
<accession>A3I1Z5</accession>
<dbReference type="AlphaFoldDB" id="A3I1Z5"/>
<gene>
    <name evidence="3" type="ORF">ALPR1_09303</name>
</gene>
<feature type="transmembrane region" description="Helical" evidence="1">
    <location>
        <begin position="171"/>
        <end position="187"/>
    </location>
</feature>
<feature type="transmembrane region" description="Helical" evidence="1">
    <location>
        <begin position="341"/>
        <end position="367"/>
    </location>
</feature>
<feature type="transmembrane region" description="Helical" evidence="1">
    <location>
        <begin position="115"/>
        <end position="132"/>
    </location>
</feature>
<dbReference type="Pfam" id="PF01757">
    <property type="entry name" value="Acyl_transf_3"/>
    <property type="match status" value="1"/>
</dbReference>
<name>A3I1Z5_9BACT</name>
<dbReference type="GO" id="GO:0016020">
    <property type="term" value="C:membrane"/>
    <property type="evidence" value="ECO:0007669"/>
    <property type="project" value="TreeGrafter"/>
</dbReference>
<keyword evidence="3" id="KW-0012">Acyltransferase</keyword>
<dbReference type="PANTHER" id="PTHR23028:SF53">
    <property type="entry name" value="ACYL_TRANSF_3 DOMAIN-CONTAINING PROTEIN"/>
    <property type="match status" value="1"/>
</dbReference>
<feature type="transmembrane region" description="Helical" evidence="1">
    <location>
        <begin position="75"/>
        <end position="94"/>
    </location>
</feature>
<dbReference type="InterPro" id="IPR002656">
    <property type="entry name" value="Acyl_transf_3_dom"/>
</dbReference>
<evidence type="ECO:0000256" key="1">
    <source>
        <dbReference type="SAM" id="Phobius"/>
    </source>
</evidence>
<dbReference type="EMBL" id="CM001023">
    <property type="protein sequence ID" value="EAZ79811.1"/>
    <property type="molecule type" value="Genomic_DNA"/>
</dbReference>
<reference evidence="3 4" key="1">
    <citation type="journal article" date="2011" name="J. Bacteriol.">
        <title>Complete genome sequence of Algoriphagus sp. PR1, bacterial prey of a colony-forming choanoflagellate.</title>
        <authorList>
            <person name="Alegado R.A."/>
            <person name="Ferriera S."/>
            <person name="Nusbaum C."/>
            <person name="Young S.K."/>
            <person name="Zeng Q."/>
            <person name="Imamovic A."/>
            <person name="Fairclough S.R."/>
            <person name="King N."/>
        </authorList>
    </citation>
    <scope>NUCLEOTIDE SEQUENCE [LARGE SCALE GENOMIC DNA]</scope>
    <source>
        <strain evidence="3 4">PR1</strain>
    </source>
</reference>
<feature type="transmembrane region" description="Helical" evidence="1">
    <location>
        <begin position="253"/>
        <end position="269"/>
    </location>
</feature>
<keyword evidence="1" id="KW-0472">Membrane</keyword>
<feature type="domain" description="Acyltransferase 3" evidence="2">
    <location>
        <begin position="20"/>
        <end position="364"/>
    </location>
</feature>